<evidence type="ECO:0000313" key="3">
    <source>
        <dbReference type="Proteomes" id="UP000184330"/>
    </source>
</evidence>
<feature type="transmembrane region" description="Helical" evidence="1">
    <location>
        <begin position="144"/>
        <end position="163"/>
    </location>
</feature>
<keyword evidence="1" id="KW-0472">Membrane</keyword>
<dbReference type="Proteomes" id="UP000184330">
    <property type="component" value="Unassembled WGS sequence"/>
</dbReference>
<proteinExistence type="predicted"/>
<evidence type="ECO:0000256" key="1">
    <source>
        <dbReference type="SAM" id="Phobius"/>
    </source>
</evidence>
<organism evidence="2 3">
    <name type="scientific">Phialocephala subalpina</name>
    <dbReference type="NCBI Taxonomy" id="576137"/>
    <lineage>
        <taxon>Eukaryota</taxon>
        <taxon>Fungi</taxon>
        <taxon>Dikarya</taxon>
        <taxon>Ascomycota</taxon>
        <taxon>Pezizomycotina</taxon>
        <taxon>Leotiomycetes</taxon>
        <taxon>Helotiales</taxon>
        <taxon>Mollisiaceae</taxon>
        <taxon>Phialocephala</taxon>
        <taxon>Phialocephala fortinii species complex</taxon>
    </lineage>
</organism>
<dbReference type="AlphaFoldDB" id="A0A1L7WJB4"/>
<gene>
    <name evidence="2" type="ORF">PAC_02717</name>
</gene>
<keyword evidence="1" id="KW-1133">Transmembrane helix</keyword>
<keyword evidence="3" id="KW-1185">Reference proteome</keyword>
<dbReference type="OrthoDB" id="10503326at2759"/>
<keyword evidence="1" id="KW-0812">Transmembrane</keyword>
<evidence type="ECO:0000313" key="2">
    <source>
        <dbReference type="EMBL" id="CZR52840.1"/>
    </source>
</evidence>
<reference evidence="2 3" key="1">
    <citation type="submission" date="2016-03" db="EMBL/GenBank/DDBJ databases">
        <authorList>
            <person name="Ploux O."/>
        </authorList>
    </citation>
    <scope>NUCLEOTIDE SEQUENCE [LARGE SCALE GENOMIC DNA]</scope>
    <source>
        <strain evidence="2 3">UAMH 11012</strain>
    </source>
</reference>
<dbReference type="EMBL" id="FJOG01000003">
    <property type="protein sequence ID" value="CZR52840.1"/>
    <property type="molecule type" value="Genomic_DNA"/>
</dbReference>
<protein>
    <submittedName>
        <fullName evidence="2">Uncharacterized protein</fullName>
    </submittedName>
</protein>
<sequence length="232" mass="26091">MLPNIDEHPKETRVWVKCWFNFHGIDPRAEILSTTRQLEDELISWGFDYGHAAGIVKVIMDVRKIENKRKVIDFLANMKLKAEQTEQAANARIKQLSTAAIAISYKNIEAYIAVYLTLSLLSILLTFAATCFDLKDDREVTIDSFLIALAALATWAFWMAFFMKSISALEHGNIRAINGFLGLAEGDTDKNGVSAKQEDDQKEYIELVKRNSYEVGGKLAYRGAEALSSAQF</sequence>
<feature type="transmembrane region" description="Helical" evidence="1">
    <location>
        <begin position="110"/>
        <end position="132"/>
    </location>
</feature>
<name>A0A1L7WJB4_9HELO</name>
<accession>A0A1L7WJB4</accession>